<evidence type="ECO:0000313" key="2">
    <source>
        <dbReference type="Proteomes" id="UP000019226"/>
    </source>
</evidence>
<dbReference type="InterPro" id="IPR027417">
    <property type="entry name" value="P-loop_NTPase"/>
</dbReference>
<protein>
    <submittedName>
        <fullName evidence="1">Uncharacterized protein</fullName>
    </submittedName>
</protein>
<reference evidence="2" key="1">
    <citation type="submission" date="2013-02" db="EMBL/GenBank/DDBJ databases">
        <title>The complete genome sequence of Corynebacterium casei LMG S-19264 (=DSM 44701).</title>
        <authorList>
            <person name="Ruckert C."/>
            <person name="Albersmeier A."/>
            <person name="Kalinowski J."/>
        </authorList>
    </citation>
    <scope>NUCLEOTIDE SEQUENCE [LARGE SCALE GENOMIC DNA]</scope>
    <source>
        <strain evidence="2">LMG S-19264</strain>
        <plasmid evidence="2">pCASE2</plasmid>
    </source>
</reference>
<evidence type="ECO:0000313" key="1">
    <source>
        <dbReference type="EMBL" id="AHI21386.1"/>
    </source>
</evidence>
<dbReference type="Proteomes" id="UP000019226">
    <property type="component" value="Plasmid pCASE2"/>
</dbReference>
<gene>
    <name evidence="1" type="ORF">CCASEI_14318</name>
</gene>
<keyword evidence="2" id="KW-1185">Reference proteome</keyword>
<dbReference type="RefSeq" id="WP_006822446.1">
    <property type="nucleotide sequence ID" value="NZ_CP004352.1"/>
</dbReference>
<name>A0ABM5PTL6_9CORY</name>
<proteinExistence type="predicted"/>
<dbReference type="EMBL" id="CP004352">
    <property type="protein sequence ID" value="AHI21386.1"/>
    <property type="molecule type" value="Genomic_DNA"/>
</dbReference>
<dbReference type="Pfam" id="PF09140">
    <property type="entry name" value="MipZ"/>
    <property type="match status" value="1"/>
</dbReference>
<keyword evidence="1" id="KW-0614">Plasmid</keyword>
<organism evidence="1 2">
    <name type="scientific">Corynebacterium casei LMG S-19264</name>
    <dbReference type="NCBI Taxonomy" id="1285583"/>
    <lineage>
        <taxon>Bacteria</taxon>
        <taxon>Bacillati</taxon>
        <taxon>Actinomycetota</taxon>
        <taxon>Actinomycetes</taxon>
        <taxon>Mycobacteriales</taxon>
        <taxon>Corynebacteriaceae</taxon>
        <taxon>Corynebacterium</taxon>
    </lineage>
</organism>
<dbReference type="GeneID" id="82878923"/>
<dbReference type="Gene3D" id="3.40.50.300">
    <property type="entry name" value="P-loop containing nucleotide triphosphate hydrolases"/>
    <property type="match status" value="1"/>
</dbReference>
<dbReference type="InterPro" id="IPR015223">
    <property type="entry name" value="MipZ"/>
</dbReference>
<dbReference type="SUPFAM" id="SSF52540">
    <property type="entry name" value="P-loop containing nucleoside triphosphate hydrolases"/>
    <property type="match status" value="1"/>
</dbReference>
<geneLocation type="plasmid" evidence="1 2">
    <name>pCASE2</name>
</geneLocation>
<accession>A0ABM5PTL6</accession>
<sequence length="206" mass="22417">MIISVANLKGGLMRSTNAALLAEAYSRMGKNVAIADTSWDGGAAHWLKLAHQNGNVSPIEVHKFPIDAMLQAHHIAELGDELRANIQQLEESLGDDAVVIVDTNARQEQKLRELDSIVDRVAVPFDGSSMSVEPTRRTLVAINAPTIMFGCGPRADEPMYQEMLNKVGVKATREASVAIGYSEDAQCCRIPDDMPDYEALASELIQ</sequence>